<accession>A0ABQ1QNA3</accession>
<protein>
    <submittedName>
        <fullName evidence="1">Uncharacterized protein</fullName>
    </submittedName>
</protein>
<name>A0ABQ1QNA3_9RHOB</name>
<dbReference type="EMBL" id="BMGI01000002">
    <property type="protein sequence ID" value="GGD35000.1"/>
    <property type="molecule type" value="Genomic_DNA"/>
</dbReference>
<evidence type="ECO:0000313" key="1">
    <source>
        <dbReference type="EMBL" id="GGD35000.1"/>
    </source>
</evidence>
<dbReference type="Proteomes" id="UP000617355">
    <property type="component" value="Unassembled WGS sequence"/>
</dbReference>
<reference evidence="2" key="1">
    <citation type="journal article" date="2019" name="Int. J. Syst. Evol. Microbiol.">
        <title>The Global Catalogue of Microorganisms (GCM) 10K type strain sequencing project: providing services to taxonomists for standard genome sequencing and annotation.</title>
        <authorList>
            <consortium name="The Broad Institute Genomics Platform"/>
            <consortium name="The Broad Institute Genome Sequencing Center for Infectious Disease"/>
            <person name="Wu L."/>
            <person name="Ma J."/>
        </authorList>
    </citation>
    <scope>NUCLEOTIDE SEQUENCE [LARGE SCALE GENOMIC DNA]</scope>
    <source>
        <strain evidence="2">CGMCC 1.12922</strain>
    </source>
</reference>
<proteinExistence type="predicted"/>
<gene>
    <name evidence="1" type="ORF">GCM10011358_18790</name>
</gene>
<dbReference type="RefSeq" id="WP_188527367.1">
    <property type="nucleotide sequence ID" value="NZ_BMGI01000002.1"/>
</dbReference>
<keyword evidence="2" id="KW-1185">Reference proteome</keyword>
<organism evidence="1 2">
    <name type="scientific">Sinisalibacter lacisalsi</name>
    <dbReference type="NCBI Taxonomy" id="1526570"/>
    <lineage>
        <taxon>Bacteria</taxon>
        <taxon>Pseudomonadati</taxon>
        <taxon>Pseudomonadota</taxon>
        <taxon>Alphaproteobacteria</taxon>
        <taxon>Rhodobacterales</taxon>
        <taxon>Roseobacteraceae</taxon>
        <taxon>Sinisalibacter</taxon>
    </lineage>
</organism>
<sequence>MTRPMRENLFRPEPVETGQQPASYALFDMPDANTPARLDDFDPATDALHLQLLDAALFGLAPGDWPQATLTHDPATDTTAVAVNGVIVARLAGDPGLDPADIVVTALA</sequence>
<comment type="caution">
    <text evidence="1">The sequence shown here is derived from an EMBL/GenBank/DDBJ whole genome shotgun (WGS) entry which is preliminary data.</text>
</comment>
<evidence type="ECO:0000313" key="2">
    <source>
        <dbReference type="Proteomes" id="UP000617355"/>
    </source>
</evidence>